<protein>
    <submittedName>
        <fullName evidence="2">U box</fullName>
    </submittedName>
</protein>
<dbReference type="KEGG" id="csl:COCSUDRAFT_14600"/>
<dbReference type="OrthoDB" id="885946at2759"/>
<dbReference type="GO" id="GO:0016567">
    <property type="term" value="P:protein ubiquitination"/>
    <property type="evidence" value="ECO:0007669"/>
    <property type="project" value="UniProtKB-UniPathway"/>
</dbReference>
<dbReference type="EMBL" id="AGSI01000006">
    <property type="protein sequence ID" value="EIE24288.1"/>
    <property type="molecule type" value="Genomic_DNA"/>
</dbReference>
<keyword evidence="3" id="KW-1185">Reference proteome</keyword>
<dbReference type="Proteomes" id="UP000007264">
    <property type="component" value="Unassembled WGS sequence"/>
</dbReference>
<sequence>MFLCPITQEVMKDPVMAGDGYTYERLAIESWLVNHATSPITNSKLPHKHLIANHSLRSAIMEWQHKHGTQT</sequence>
<dbReference type="GO" id="GO:0004842">
    <property type="term" value="F:ubiquitin-protein transferase activity"/>
    <property type="evidence" value="ECO:0007669"/>
    <property type="project" value="InterPro"/>
</dbReference>
<dbReference type="PANTHER" id="PTHR46573">
    <property type="entry name" value="WD REPEAT, SAM AND U-BOX DOMAIN-CONTAINING PROTEIN 1"/>
    <property type="match status" value="1"/>
</dbReference>
<accession>I0Z0W9</accession>
<dbReference type="eggNOG" id="ENOG502SAM9">
    <property type="taxonomic scope" value="Eukaryota"/>
</dbReference>
<dbReference type="RefSeq" id="XP_005648832.1">
    <property type="nucleotide sequence ID" value="XM_005648775.1"/>
</dbReference>
<reference evidence="2 3" key="1">
    <citation type="journal article" date="2012" name="Genome Biol.">
        <title>The genome of the polar eukaryotic microalga coccomyxa subellipsoidea reveals traits of cold adaptation.</title>
        <authorList>
            <person name="Blanc G."/>
            <person name="Agarkova I."/>
            <person name="Grimwood J."/>
            <person name="Kuo A."/>
            <person name="Brueggeman A."/>
            <person name="Dunigan D."/>
            <person name="Gurnon J."/>
            <person name="Ladunga I."/>
            <person name="Lindquist E."/>
            <person name="Lucas S."/>
            <person name="Pangilinan J."/>
            <person name="Proschold T."/>
            <person name="Salamov A."/>
            <person name="Schmutz J."/>
            <person name="Weeks D."/>
            <person name="Yamada T."/>
            <person name="Claverie J.M."/>
            <person name="Grigoriev I."/>
            <person name="Van Etten J."/>
            <person name="Lomsadze A."/>
            <person name="Borodovsky M."/>
        </authorList>
    </citation>
    <scope>NUCLEOTIDE SEQUENCE [LARGE SCALE GENOMIC DNA]</scope>
    <source>
        <strain evidence="2 3">C-169</strain>
    </source>
</reference>
<evidence type="ECO:0000313" key="3">
    <source>
        <dbReference type="Proteomes" id="UP000007264"/>
    </source>
</evidence>
<organism evidence="2 3">
    <name type="scientific">Coccomyxa subellipsoidea (strain C-169)</name>
    <name type="common">Green microalga</name>
    <dbReference type="NCBI Taxonomy" id="574566"/>
    <lineage>
        <taxon>Eukaryota</taxon>
        <taxon>Viridiplantae</taxon>
        <taxon>Chlorophyta</taxon>
        <taxon>core chlorophytes</taxon>
        <taxon>Trebouxiophyceae</taxon>
        <taxon>Trebouxiophyceae incertae sedis</taxon>
        <taxon>Coccomyxaceae</taxon>
        <taxon>Coccomyxa</taxon>
        <taxon>Coccomyxa subellipsoidea</taxon>
    </lineage>
</organism>
<dbReference type="PANTHER" id="PTHR46573:SF1">
    <property type="entry name" value="WD REPEAT, SAM AND U-BOX DOMAIN-CONTAINING PROTEIN 1"/>
    <property type="match status" value="1"/>
</dbReference>
<dbReference type="GeneID" id="17042286"/>
<dbReference type="InterPro" id="IPR052085">
    <property type="entry name" value="WD-SAM-U-box"/>
</dbReference>
<dbReference type="InterPro" id="IPR013083">
    <property type="entry name" value="Znf_RING/FYVE/PHD"/>
</dbReference>
<dbReference type="STRING" id="574566.I0Z0W9"/>
<comment type="caution">
    <text evidence="2">The sequence shown here is derived from an EMBL/GenBank/DDBJ whole genome shotgun (WGS) entry which is preliminary data.</text>
</comment>
<dbReference type="InterPro" id="IPR003613">
    <property type="entry name" value="Ubox_domain"/>
</dbReference>
<dbReference type="CDD" id="cd16655">
    <property type="entry name" value="RING-Ubox_WDSUB1-like"/>
    <property type="match status" value="1"/>
</dbReference>
<dbReference type="Pfam" id="PF04564">
    <property type="entry name" value="U-box"/>
    <property type="match status" value="1"/>
</dbReference>
<dbReference type="SUPFAM" id="SSF57850">
    <property type="entry name" value="RING/U-box"/>
    <property type="match status" value="1"/>
</dbReference>
<name>I0Z0W9_COCSC</name>
<dbReference type="AlphaFoldDB" id="I0Z0W9"/>
<dbReference type="Gene3D" id="3.30.40.10">
    <property type="entry name" value="Zinc/RING finger domain, C3HC4 (zinc finger)"/>
    <property type="match status" value="1"/>
</dbReference>
<proteinExistence type="predicted"/>
<dbReference type="UniPathway" id="UPA00143"/>
<dbReference type="SMART" id="SM00504">
    <property type="entry name" value="Ubox"/>
    <property type="match status" value="1"/>
</dbReference>
<evidence type="ECO:0000259" key="1">
    <source>
        <dbReference type="SMART" id="SM00504"/>
    </source>
</evidence>
<evidence type="ECO:0000313" key="2">
    <source>
        <dbReference type="EMBL" id="EIE24288.1"/>
    </source>
</evidence>
<gene>
    <name evidence="2" type="ORF">COCSUDRAFT_14600</name>
</gene>
<feature type="domain" description="U-box" evidence="1">
    <location>
        <begin position="1"/>
        <end position="63"/>
    </location>
</feature>